<sequence>MHSSATSSAEVQLDRHRRLLDQALQAASPSEAANASSGSAPAKPVSVQQSDALVIPCFGAAQSRRHFWIRECSDAVLQH</sequence>
<keyword evidence="3" id="KW-1185">Reference proteome</keyword>
<name>A0A239HQB9_9PSED</name>
<evidence type="ECO:0000313" key="2">
    <source>
        <dbReference type="EMBL" id="SNS83288.1"/>
    </source>
</evidence>
<evidence type="ECO:0000313" key="3">
    <source>
        <dbReference type="Proteomes" id="UP000242915"/>
    </source>
</evidence>
<feature type="region of interest" description="Disordered" evidence="1">
    <location>
        <begin position="23"/>
        <end position="45"/>
    </location>
</feature>
<dbReference type="Proteomes" id="UP000242915">
    <property type="component" value="Unassembled WGS sequence"/>
</dbReference>
<reference evidence="3" key="1">
    <citation type="submission" date="2017-06" db="EMBL/GenBank/DDBJ databases">
        <authorList>
            <person name="Varghese N."/>
            <person name="Submissions S."/>
        </authorList>
    </citation>
    <scope>NUCLEOTIDE SEQUENCE [LARGE SCALE GENOMIC DNA]</scope>
    <source>
        <strain evidence="3">CIP 108523</strain>
    </source>
</reference>
<feature type="compositionally biased region" description="Low complexity" evidence="1">
    <location>
        <begin position="23"/>
        <end position="44"/>
    </location>
</feature>
<accession>A0A239HQB9</accession>
<organism evidence="2 3">
    <name type="scientific">Pseudomonas segetis</name>
    <dbReference type="NCBI Taxonomy" id="298908"/>
    <lineage>
        <taxon>Bacteria</taxon>
        <taxon>Pseudomonadati</taxon>
        <taxon>Pseudomonadota</taxon>
        <taxon>Gammaproteobacteria</taxon>
        <taxon>Pseudomonadales</taxon>
        <taxon>Pseudomonadaceae</taxon>
        <taxon>Pseudomonas</taxon>
    </lineage>
</organism>
<gene>
    <name evidence="2" type="ORF">SAMN05216255_3516</name>
</gene>
<dbReference type="AlphaFoldDB" id="A0A239HQB9"/>
<evidence type="ECO:0000256" key="1">
    <source>
        <dbReference type="SAM" id="MobiDB-lite"/>
    </source>
</evidence>
<proteinExistence type="predicted"/>
<dbReference type="EMBL" id="FZOG01000005">
    <property type="protein sequence ID" value="SNS83288.1"/>
    <property type="molecule type" value="Genomic_DNA"/>
</dbReference>
<protein>
    <submittedName>
        <fullName evidence="2">Uncharacterized protein</fullName>
    </submittedName>
</protein>